<feature type="transmembrane region" description="Helical" evidence="1">
    <location>
        <begin position="150"/>
        <end position="168"/>
    </location>
</feature>
<feature type="transmembrane region" description="Helical" evidence="1">
    <location>
        <begin position="126"/>
        <end position="143"/>
    </location>
</feature>
<accession>A0A6G9XT42</accession>
<name>A0A6G9XT42_NOCBR</name>
<keyword evidence="1" id="KW-0472">Membrane</keyword>
<evidence type="ECO:0000313" key="3">
    <source>
        <dbReference type="Proteomes" id="UP000501705"/>
    </source>
</evidence>
<evidence type="ECO:0000313" key="2">
    <source>
        <dbReference type="EMBL" id="QIS04122.1"/>
    </source>
</evidence>
<feature type="transmembrane region" description="Helical" evidence="1">
    <location>
        <begin position="57"/>
        <end position="79"/>
    </location>
</feature>
<feature type="transmembrane region" description="Helical" evidence="1">
    <location>
        <begin position="174"/>
        <end position="192"/>
    </location>
</feature>
<protein>
    <submittedName>
        <fullName evidence="2">ABC transporter permease</fullName>
    </submittedName>
</protein>
<dbReference type="RefSeq" id="WP_167463239.1">
    <property type="nucleotide sequence ID" value="NZ_CP046171.1"/>
</dbReference>
<proteinExistence type="predicted"/>
<feature type="transmembrane region" description="Helical" evidence="1">
    <location>
        <begin position="91"/>
        <end position="114"/>
    </location>
</feature>
<organism evidence="2 3">
    <name type="scientific">Nocardia brasiliensis</name>
    <dbReference type="NCBI Taxonomy" id="37326"/>
    <lineage>
        <taxon>Bacteria</taxon>
        <taxon>Bacillati</taxon>
        <taxon>Actinomycetota</taxon>
        <taxon>Actinomycetes</taxon>
        <taxon>Mycobacteriales</taxon>
        <taxon>Nocardiaceae</taxon>
        <taxon>Nocardia</taxon>
    </lineage>
</organism>
<sequence length="200" mass="20303">MTTAQFAAPLAPAPVLPRVGGVDNRSTYASFGLAYLLGHGAAALSRGADPLLSLPGWLPLALLGMGFAVGTVCATRAALRAQRGAAEPDVLTGQLLGLSWAVGFGALFVAITGLTTTAGLPELQTVLWPAGSGLVVGLLYLGEGAARRNVLHYCLGAWLALISTAALFVGLPGFFAILALAGGGAYAVATVLEHRRLALR</sequence>
<dbReference type="AlphaFoldDB" id="A0A6G9XT42"/>
<evidence type="ECO:0000256" key="1">
    <source>
        <dbReference type="SAM" id="Phobius"/>
    </source>
</evidence>
<gene>
    <name evidence="2" type="ORF">F5X71_18905</name>
</gene>
<keyword evidence="1" id="KW-0812">Transmembrane</keyword>
<reference evidence="2 3" key="1">
    <citation type="journal article" date="2019" name="ACS Chem. Biol.">
        <title>Identification and Mobilization of a Cryptic Antibiotic Biosynthesis Gene Locus from a Human-Pathogenic Nocardia Isolate.</title>
        <authorList>
            <person name="Herisse M."/>
            <person name="Ishida K."/>
            <person name="Porter J.L."/>
            <person name="Howden B."/>
            <person name="Hertweck C."/>
            <person name="Stinear T.P."/>
            <person name="Pidot S.J."/>
        </authorList>
    </citation>
    <scope>NUCLEOTIDE SEQUENCE [LARGE SCALE GENOMIC DNA]</scope>
    <source>
        <strain evidence="2 3">AUSMDU00024985</strain>
    </source>
</reference>
<keyword evidence="1" id="KW-1133">Transmembrane helix</keyword>
<dbReference type="Proteomes" id="UP000501705">
    <property type="component" value="Chromosome"/>
</dbReference>
<dbReference type="EMBL" id="CP046171">
    <property type="protein sequence ID" value="QIS04122.1"/>
    <property type="molecule type" value="Genomic_DNA"/>
</dbReference>